<dbReference type="Proteomes" id="UP000252182">
    <property type="component" value="Chromosome"/>
</dbReference>
<reference evidence="4" key="1">
    <citation type="submission" date="2018-07" db="EMBL/GenBank/DDBJ databases">
        <authorList>
            <person name="Kim H."/>
        </authorList>
    </citation>
    <scope>NUCLEOTIDE SEQUENCE [LARGE SCALE GENOMIC DNA]</scope>
    <source>
        <strain evidence="4">F02</strain>
    </source>
</reference>
<feature type="domain" description="DUF2059" evidence="2">
    <location>
        <begin position="91"/>
        <end position="136"/>
    </location>
</feature>
<protein>
    <recommendedName>
        <fullName evidence="2">DUF2059 domain-containing protein</fullName>
    </recommendedName>
</protein>
<dbReference type="AlphaFoldDB" id="A0A345DCU3"/>
<proteinExistence type="predicted"/>
<dbReference type="EMBL" id="CP031124">
    <property type="protein sequence ID" value="AXF86181.1"/>
    <property type="molecule type" value="Genomic_DNA"/>
</dbReference>
<evidence type="ECO:0000313" key="3">
    <source>
        <dbReference type="EMBL" id="AXF86181.1"/>
    </source>
</evidence>
<evidence type="ECO:0000313" key="4">
    <source>
        <dbReference type="Proteomes" id="UP000252182"/>
    </source>
</evidence>
<organism evidence="3 4">
    <name type="scientific">Ephemeroptericola cinctiostellae</name>
    <dbReference type="NCBI Taxonomy" id="2268024"/>
    <lineage>
        <taxon>Bacteria</taxon>
        <taxon>Pseudomonadati</taxon>
        <taxon>Pseudomonadota</taxon>
        <taxon>Betaproteobacteria</taxon>
        <taxon>Burkholderiales</taxon>
        <taxon>Burkholderiaceae</taxon>
        <taxon>Ephemeroptericola</taxon>
    </lineage>
</organism>
<dbReference type="RefSeq" id="WP_114563286.1">
    <property type="nucleotide sequence ID" value="NZ_CP031124.1"/>
</dbReference>
<keyword evidence="1" id="KW-0732">Signal</keyword>
<feature type="signal peptide" evidence="1">
    <location>
        <begin position="1"/>
        <end position="21"/>
    </location>
</feature>
<dbReference type="OrthoDB" id="490569at2"/>
<dbReference type="KEGG" id="hyf:DTO96_101922"/>
<keyword evidence="4" id="KW-1185">Reference proteome</keyword>
<evidence type="ECO:0000256" key="1">
    <source>
        <dbReference type="SAM" id="SignalP"/>
    </source>
</evidence>
<feature type="chain" id="PRO_5016965152" description="DUF2059 domain-containing protein" evidence="1">
    <location>
        <begin position="22"/>
        <end position="163"/>
    </location>
</feature>
<gene>
    <name evidence="3" type="ORF">DTO96_101922</name>
</gene>
<name>A0A345DCU3_9BURK</name>
<dbReference type="Pfam" id="PF09832">
    <property type="entry name" value="DUF2059"/>
    <property type="match status" value="1"/>
</dbReference>
<evidence type="ECO:0000259" key="2">
    <source>
        <dbReference type="Pfam" id="PF09832"/>
    </source>
</evidence>
<dbReference type="InterPro" id="IPR018637">
    <property type="entry name" value="DUF2059"/>
</dbReference>
<accession>A0A345DCU3</accession>
<sequence>MKKIKQVLLCVTVCASSHAFALDDTLQNREREAMRYENSLDMESLLNGMYSAMASQMPKNSPLNGVMIQFVREEIMSDTDLRRIVHQMNVKHFTANELDALANFYGSPEGVSITQKTPHIMNAVMQEVQPLMQQRMHDKMPVLQQRIKAYLADHPEAKPNVSK</sequence>